<keyword evidence="2" id="KW-1185">Reference proteome</keyword>
<sequence>MRFIAAFSGKLNHLITACRSEPLESNQVLISRKLSHLTAACRSEPLESNQEDTECSISAAIQEEIANPKVRQKATPE</sequence>
<proteinExistence type="predicted"/>
<dbReference type="AlphaFoldDB" id="A0AAV4R846"/>
<organism evidence="1 2">
    <name type="scientific">Caerostris darwini</name>
    <dbReference type="NCBI Taxonomy" id="1538125"/>
    <lineage>
        <taxon>Eukaryota</taxon>
        <taxon>Metazoa</taxon>
        <taxon>Ecdysozoa</taxon>
        <taxon>Arthropoda</taxon>
        <taxon>Chelicerata</taxon>
        <taxon>Arachnida</taxon>
        <taxon>Araneae</taxon>
        <taxon>Araneomorphae</taxon>
        <taxon>Entelegynae</taxon>
        <taxon>Araneoidea</taxon>
        <taxon>Araneidae</taxon>
        <taxon>Caerostris</taxon>
    </lineage>
</organism>
<name>A0AAV4R846_9ARAC</name>
<dbReference type="EMBL" id="BPLQ01005716">
    <property type="protein sequence ID" value="GIY16577.1"/>
    <property type="molecule type" value="Genomic_DNA"/>
</dbReference>
<evidence type="ECO:0000313" key="2">
    <source>
        <dbReference type="Proteomes" id="UP001054837"/>
    </source>
</evidence>
<accession>A0AAV4R846</accession>
<dbReference type="Proteomes" id="UP001054837">
    <property type="component" value="Unassembled WGS sequence"/>
</dbReference>
<evidence type="ECO:0000313" key="1">
    <source>
        <dbReference type="EMBL" id="GIY16577.1"/>
    </source>
</evidence>
<gene>
    <name evidence="1" type="ORF">CDAR_598861</name>
</gene>
<comment type="caution">
    <text evidence="1">The sequence shown here is derived from an EMBL/GenBank/DDBJ whole genome shotgun (WGS) entry which is preliminary data.</text>
</comment>
<protein>
    <submittedName>
        <fullName evidence="1">Uncharacterized protein</fullName>
    </submittedName>
</protein>
<reference evidence="1 2" key="1">
    <citation type="submission" date="2021-06" db="EMBL/GenBank/DDBJ databases">
        <title>Caerostris darwini draft genome.</title>
        <authorList>
            <person name="Kono N."/>
            <person name="Arakawa K."/>
        </authorList>
    </citation>
    <scope>NUCLEOTIDE SEQUENCE [LARGE SCALE GENOMIC DNA]</scope>
</reference>